<organism evidence="8 9">
    <name type="scientific">Escherichia marmotae</name>
    <dbReference type="NCBI Taxonomy" id="1499973"/>
    <lineage>
        <taxon>Bacteria</taxon>
        <taxon>Pseudomonadati</taxon>
        <taxon>Pseudomonadota</taxon>
        <taxon>Gammaproteobacteria</taxon>
        <taxon>Enterobacterales</taxon>
        <taxon>Enterobacteriaceae</taxon>
        <taxon>Escherichia</taxon>
    </lineage>
</organism>
<feature type="transmembrane region" description="Helical" evidence="7">
    <location>
        <begin position="247"/>
        <end position="265"/>
    </location>
</feature>
<protein>
    <recommendedName>
        <fullName evidence="6">Putative O-antigen transporter</fullName>
    </recommendedName>
</protein>
<gene>
    <name evidence="8" type="ORF">C4A13_01916</name>
</gene>
<feature type="transmembrane region" description="Helical" evidence="7">
    <location>
        <begin position="146"/>
        <end position="167"/>
    </location>
</feature>
<dbReference type="AlphaFoldDB" id="A0A370VAZ9"/>
<keyword evidence="3 7" id="KW-0812">Transmembrane</keyword>
<feature type="transmembrane region" description="Helical" evidence="7">
    <location>
        <begin position="79"/>
        <end position="104"/>
    </location>
</feature>
<dbReference type="InterPro" id="IPR050833">
    <property type="entry name" value="Poly_Biosynth_Transport"/>
</dbReference>
<accession>A0A370VAZ9</accession>
<reference evidence="8 9" key="1">
    <citation type="submission" date="2018-06" db="EMBL/GenBank/DDBJ databases">
        <title>Recombination Drives Gene Content and Phenotype Evolution in Wild Type E. coli Strains.</title>
        <authorList>
            <person name="Field C.M."/>
            <person name="Silander O.K."/>
            <person name="Van Nimwegen E."/>
        </authorList>
    </citation>
    <scope>NUCLEOTIDE SEQUENCE [LARGE SCALE GENOMIC DNA]</scope>
    <source>
        <strain evidence="8 9">SC344</strain>
    </source>
</reference>
<evidence type="ECO:0000256" key="5">
    <source>
        <dbReference type="ARBA" id="ARBA00023136"/>
    </source>
</evidence>
<keyword evidence="4 7" id="KW-1133">Transmembrane helix</keyword>
<comment type="caution">
    <text evidence="8">The sequence shown here is derived from an EMBL/GenBank/DDBJ whole genome shotgun (WGS) entry which is preliminary data.</text>
</comment>
<feature type="transmembrane region" description="Helical" evidence="7">
    <location>
        <begin position="45"/>
        <end position="67"/>
    </location>
</feature>
<evidence type="ECO:0000313" key="8">
    <source>
        <dbReference type="EMBL" id="RDR28563.1"/>
    </source>
</evidence>
<dbReference type="EMBL" id="QONO01000033">
    <property type="protein sequence ID" value="RDR28563.1"/>
    <property type="molecule type" value="Genomic_DNA"/>
</dbReference>
<evidence type="ECO:0000256" key="2">
    <source>
        <dbReference type="ARBA" id="ARBA00022475"/>
    </source>
</evidence>
<dbReference type="InterPro" id="IPR002797">
    <property type="entry name" value="Polysacc_synth"/>
</dbReference>
<feature type="transmembrane region" description="Helical" evidence="7">
    <location>
        <begin position="12"/>
        <end position="33"/>
    </location>
</feature>
<dbReference type="PANTHER" id="PTHR30250">
    <property type="entry name" value="PST FAMILY PREDICTED COLANIC ACID TRANSPORTER"/>
    <property type="match status" value="1"/>
</dbReference>
<dbReference type="PANTHER" id="PTHR30250:SF11">
    <property type="entry name" value="O-ANTIGEN TRANSPORTER-RELATED"/>
    <property type="match status" value="1"/>
</dbReference>
<evidence type="ECO:0000256" key="1">
    <source>
        <dbReference type="ARBA" id="ARBA00004651"/>
    </source>
</evidence>
<feature type="transmembrane region" description="Helical" evidence="7">
    <location>
        <begin position="437"/>
        <end position="456"/>
    </location>
</feature>
<dbReference type="RefSeq" id="WP_021536899.1">
    <property type="nucleotide sequence ID" value="NZ_QONN01000071.1"/>
</dbReference>
<evidence type="ECO:0000256" key="6">
    <source>
        <dbReference type="ARBA" id="ARBA00049738"/>
    </source>
</evidence>
<name>A0A370VAZ9_9ESCH</name>
<evidence type="ECO:0000256" key="7">
    <source>
        <dbReference type="SAM" id="Phobius"/>
    </source>
</evidence>
<comment type="subcellular location">
    <subcellularLocation>
        <location evidence="1">Cell membrane</location>
        <topology evidence="1">Multi-pass membrane protein</topology>
    </subcellularLocation>
</comment>
<feature type="transmembrane region" description="Helical" evidence="7">
    <location>
        <begin position="204"/>
        <end position="227"/>
    </location>
</feature>
<evidence type="ECO:0000256" key="3">
    <source>
        <dbReference type="ARBA" id="ARBA00022692"/>
    </source>
</evidence>
<keyword evidence="2" id="KW-1003">Cell membrane</keyword>
<feature type="transmembrane region" description="Helical" evidence="7">
    <location>
        <begin position="116"/>
        <end position="134"/>
    </location>
</feature>
<sequence length="466" mass="53051">MSNKNKTFKDFINYFLGDLFVKGFMFISLPLLSRIMSPEDYGRMSLINAAVMILYVFISLNLQNAVINAYMKNEVDFPVYLGSVLWGLTAAQVLLVALSIYFAVPLGMLLSISKYDVYWVVAICILLSYIYIYTSYLQGARLSSSFVKLNIFSKISEVVVIFVFAWFLTQDKYLAKVYAQLVISFILLTYVLKKLKKIAVFKFNVRYFISALAFSSPLIIHVLSNALLSQVDRLFIAKMLGEGQAGIYSFAYNIGMCILVVVMAWNSSWQPKLYKLIDSKDNGKIIRIVDVSSLLLLIVSFLSILFSKQMVEVLADNRYRESISVVPVILIGNSLIHIYLSYVNFTFYKKKTIYVSIGTLLAVAINIALNYILIPIYGIHGAAWATVIAYFMLAFFHYLIATIMLKANPLSLFLLLWYSALLLASYFLVIYLDSLSLWISLSIKAMIIFIILIILMKTKIYNELKE</sequence>
<feature type="transmembrane region" description="Helical" evidence="7">
    <location>
        <begin position="173"/>
        <end position="192"/>
    </location>
</feature>
<feature type="transmembrane region" description="Helical" evidence="7">
    <location>
        <begin position="379"/>
        <end position="400"/>
    </location>
</feature>
<proteinExistence type="predicted"/>
<feature type="transmembrane region" description="Helical" evidence="7">
    <location>
        <begin position="352"/>
        <end position="373"/>
    </location>
</feature>
<feature type="transmembrane region" description="Helical" evidence="7">
    <location>
        <begin position="412"/>
        <end position="431"/>
    </location>
</feature>
<keyword evidence="5 7" id="KW-0472">Membrane</keyword>
<dbReference type="GO" id="GO:0005886">
    <property type="term" value="C:plasma membrane"/>
    <property type="evidence" value="ECO:0007669"/>
    <property type="project" value="UniProtKB-SubCell"/>
</dbReference>
<evidence type="ECO:0000313" key="9">
    <source>
        <dbReference type="Proteomes" id="UP000254454"/>
    </source>
</evidence>
<feature type="transmembrane region" description="Helical" evidence="7">
    <location>
        <begin position="326"/>
        <end position="345"/>
    </location>
</feature>
<feature type="transmembrane region" description="Helical" evidence="7">
    <location>
        <begin position="285"/>
        <end position="306"/>
    </location>
</feature>
<evidence type="ECO:0000256" key="4">
    <source>
        <dbReference type="ARBA" id="ARBA00022989"/>
    </source>
</evidence>
<dbReference type="Proteomes" id="UP000254454">
    <property type="component" value="Unassembled WGS sequence"/>
</dbReference>
<dbReference type="Pfam" id="PF01943">
    <property type="entry name" value="Polysacc_synt"/>
    <property type="match status" value="1"/>
</dbReference>